<dbReference type="InterPro" id="IPR011009">
    <property type="entry name" value="Kinase-like_dom_sf"/>
</dbReference>
<dbReference type="GO" id="GO:0005524">
    <property type="term" value="F:ATP binding"/>
    <property type="evidence" value="ECO:0007669"/>
    <property type="project" value="InterPro"/>
</dbReference>
<dbReference type="GO" id="GO:0007165">
    <property type="term" value="P:signal transduction"/>
    <property type="evidence" value="ECO:0007669"/>
    <property type="project" value="TreeGrafter"/>
</dbReference>
<evidence type="ECO:0000313" key="2">
    <source>
        <dbReference type="EMBL" id="THG02043.1"/>
    </source>
</evidence>
<dbReference type="InterPro" id="IPR052751">
    <property type="entry name" value="Plant_MAPKKK"/>
</dbReference>
<dbReference type="EMBL" id="SDRB02011274">
    <property type="protein sequence ID" value="THG02043.1"/>
    <property type="molecule type" value="Genomic_DNA"/>
</dbReference>
<dbReference type="SMART" id="SM00220">
    <property type="entry name" value="S_TKc"/>
    <property type="match status" value="1"/>
</dbReference>
<reference evidence="2 3" key="1">
    <citation type="journal article" date="2018" name="Proc. Natl. Acad. Sci. U.S.A.">
        <title>Draft genome sequence of Camellia sinensis var. sinensis provides insights into the evolution of the tea genome and tea quality.</title>
        <authorList>
            <person name="Wei C."/>
            <person name="Yang H."/>
            <person name="Wang S."/>
            <person name="Zhao J."/>
            <person name="Liu C."/>
            <person name="Gao L."/>
            <person name="Xia E."/>
            <person name="Lu Y."/>
            <person name="Tai Y."/>
            <person name="She G."/>
            <person name="Sun J."/>
            <person name="Cao H."/>
            <person name="Tong W."/>
            <person name="Gao Q."/>
            <person name="Li Y."/>
            <person name="Deng W."/>
            <person name="Jiang X."/>
            <person name="Wang W."/>
            <person name="Chen Q."/>
            <person name="Zhang S."/>
            <person name="Li H."/>
            <person name="Wu J."/>
            <person name="Wang P."/>
            <person name="Li P."/>
            <person name="Shi C."/>
            <person name="Zheng F."/>
            <person name="Jian J."/>
            <person name="Huang B."/>
            <person name="Shan D."/>
            <person name="Shi M."/>
            <person name="Fang C."/>
            <person name="Yue Y."/>
            <person name="Li F."/>
            <person name="Li D."/>
            <person name="Wei S."/>
            <person name="Han B."/>
            <person name="Jiang C."/>
            <person name="Yin Y."/>
            <person name="Xia T."/>
            <person name="Zhang Z."/>
            <person name="Bennetzen J.L."/>
            <person name="Zhao S."/>
            <person name="Wan X."/>
        </authorList>
    </citation>
    <scope>NUCLEOTIDE SEQUENCE [LARGE SCALE GENOMIC DNA]</scope>
    <source>
        <strain evidence="3">cv. Shuchazao</strain>
        <tissue evidence="2">Leaf</tissue>
    </source>
</reference>
<dbReference type="AlphaFoldDB" id="A0A4S4DGZ5"/>
<dbReference type="PROSITE" id="PS50011">
    <property type="entry name" value="PROTEIN_KINASE_DOM"/>
    <property type="match status" value="1"/>
</dbReference>
<dbReference type="Pfam" id="PF00069">
    <property type="entry name" value="Pkinase"/>
    <property type="match status" value="2"/>
</dbReference>
<dbReference type="PANTHER" id="PTHR48011">
    <property type="entry name" value="CCR4-NOT TRANSCRIPTIONAL COMPLEX SUBUNIT CAF120-RELATED"/>
    <property type="match status" value="1"/>
</dbReference>
<dbReference type="GO" id="GO:0004672">
    <property type="term" value="F:protein kinase activity"/>
    <property type="evidence" value="ECO:0007669"/>
    <property type="project" value="InterPro"/>
</dbReference>
<sequence>MVLIKRKHEELEIKKSVYGDGKLWFRGPIIGKSSSGPVYLATLKKPTWRLTHLPILMVMKSAEVSDSAMLQREAMVLNNFHACPYIYRCFGEEIMTGYCNCIIYNILLKYGSGGTLADLIKKSGGRALLESDVRCYTRHIIEGLDCVHSSGYVDRALKPENIIVVSISTSVGIEYVAKMVVDRGLQQETLDDVWDVGCIVFEMLFGKSVWDGKQDSEVEDILSDIGKGHGLLKLPNESEVLEEAMDFVKCCFAAKAMDRLTAQMLLNHPFVAGLGEDSEDNEEELSVENSKEKGWATSTLSLSVYKVDDELSSSYILDERGLKVKKLKLDAEAIRVCSSLSYKDSAVEDEISSSCLSDDWSNMPLEAEELQDILEPGRVDWSLSLSVQY</sequence>
<comment type="caution">
    <text evidence="2">The sequence shown here is derived from an EMBL/GenBank/DDBJ whole genome shotgun (WGS) entry which is preliminary data.</text>
</comment>
<accession>A0A4S4DGZ5</accession>
<gene>
    <name evidence="2" type="ORF">TEA_028623</name>
</gene>
<name>A0A4S4DGZ5_CAMSN</name>
<evidence type="ECO:0000313" key="3">
    <source>
        <dbReference type="Proteomes" id="UP000306102"/>
    </source>
</evidence>
<keyword evidence="3" id="KW-1185">Reference proteome</keyword>
<organism evidence="2 3">
    <name type="scientific">Camellia sinensis var. sinensis</name>
    <name type="common">China tea</name>
    <dbReference type="NCBI Taxonomy" id="542762"/>
    <lineage>
        <taxon>Eukaryota</taxon>
        <taxon>Viridiplantae</taxon>
        <taxon>Streptophyta</taxon>
        <taxon>Embryophyta</taxon>
        <taxon>Tracheophyta</taxon>
        <taxon>Spermatophyta</taxon>
        <taxon>Magnoliopsida</taxon>
        <taxon>eudicotyledons</taxon>
        <taxon>Gunneridae</taxon>
        <taxon>Pentapetalae</taxon>
        <taxon>asterids</taxon>
        <taxon>Ericales</taxon>
        <taxon>Theaceae</taxon>
        <taxon>Camellia</taxon>
    </lineage>
</organism>
<dbReference type="SUPFAM" id="SSF56112">
    <property type="entry name" value="Protein kinase-like (PK-like)"/>
    <property type="match status" value="1"/>
</dbReference>
<dbReference type="Gene3D" id="1.10.510.10">
    <property type="entry name" value="Transferase(Phosphotransferase) domain 1"/>
    <property type="match status" value="2"/>
</dbReference>
<feature type="domain" description="Protein kinase" evidence="1">
    <location>
        <begin position="24"/>
        <end position="271"/>
    </location>
</feature>
<protein>
    <recommendedName>
        <fullName evidence="1">Protein kinase domain-containing protein</fullName>
    </recommendedName>
</protein>
<dbReference type="PANTHER" id="PTHR48011:SF56">
    <property type="entry name" value="PROTEIN KINASE DOMAIN-CONTAINING PROTEIN"/>
    <property type="match status" value="1"/>
</dbReference>
<dbReference type="InterPro" id="IPR000719">
    <property type="entry name" value="Prot_kinase_dom"/>
</dbReference>
<proteinExistence type="predicted"/>
<dbReference type="Proteomes" id="UP000306102">
    <property type="component" value="Unassembled WGS sequence"/>
</dbReference>
<evidence type="ECO:0000259" key="1">
    <source>
        <dbReference type="PROSITE" id="PS50011"/>
    </source>
</evidence>